<accession>A0A6I3S0W9</accession>
<sequence length="399" mass="44356">MLSIFPRALISSALLMLLSSPAGAYDKQSAMDAAKEEAAKLSIKDILTESSASGTVPEYGSDVSELKDLFAKGQGNLLTPGSSKADGCLSQTSMDCRAVQVIYDTHSRPGWEESDFDNILADRDHLLNKVPDLPSNGQEICETITTTRPPQTDFAVCEETTVGSSTQSCFEGWTEKLDVSTLFECIARTGKKLTVECLADYNETSQDYTCLHTPPQTCHVGEKVQIQSTYQYRCKTQQFEQNTYRCNRYLEVVGYSGCEIGKFFEAQSETSSSLGKDACNGGDVIELKYQCSNDLIPRLRIETNVKNSANFGFEIQAADFQNEHYFSNCKGVWTGQTRCIGVNCTVDIKMDIYTRPGEWDYSGSIQKRFSFQKNVNDISLDKWRTTCVSDDGKVVEFES</sequence>
<dbReference type="EMBL" id="WNCL01000021">
    <property type="protein sequence ID" value="MTU43530.1"/>
    <property type="molecule type" value="Genomic_DNA"/>
</dbReference>
<gene>
    <name evidence="1" type="ORF">GMD42_07815</name>
</gene>
<proteinExistence type="predicted"/>
<dbReference type="AlphaFoldDB" id="A0A6I3S0W9"/>
<protein>
    <submittedName>
        <fullName evidence="1">Uncharacterized protein</fullName>
    </submittedName>
</protein>
<comment type="caution">
    <text evidence="1">The sequence shown here is derived from an EMBL/GenBank/DDBJ whole genome shotgun (WGS) entry which is preliminary data.</text>
</comment>
<evidence type="ECO:0000313" key="2">
    <source>
        <dbReference type="Proteomes" id="UP000462362"/>
    </source>
</evidence>
<reference evidence="1 2" key="1">
    <citation type="journal article" date="2019" name="Nat. Med.">
        <title>A library of human gut bacterial isolates paired with longitudinal multiomics data enables mechanistic microbiome research.</title>
        <authorList>
            <person name="Poyet M."/>
            <person name="Groussin M."/>
            <person name="Gibbons S.M."/>
            <person name="Avila-Pacheco J."/>
            <person name="Jiang X."/>
            <person name="Kearney S.M."/>
            <person name="Perrotta A.R."/>
            <person name="Berdy B."/>
            <person name="Zhao S."/>
            <person name="Lieberman T.D."/>
            <person name="Swanson P.K."/>
            <person name="Smith M."/>
            <person name="Roesemann S."/>
            <person name="Alexander J.E."/>
            <person name="Rich S.A."/>
            <person name="Livny J."/>
            <person name="Vlamakis H."/>
            <person name="Clish C."/>
            <person name="Bullock K."/>
            <person name="Deik A."/>
            <person name="Scott J."/>
            <person name="Pierce K.A."/>
            <person name="Xavier R.J."/>
            <person name="Alm E.J."/>
        </authorList>
    </citation>
    <scope>NUCLEOTIDE SEQUENCE [LARGE SCALE GENOMIC DNA]</scope>
    <source>
        <strain evidence="1 2">BIOML-A2</strain>
    </source>
</reference>
<dbReference type="Proteomes" id="UP000462362">
    <property type="component" value="Unassembled WGS sequence"/>
</dbReference>
<name>A0A6I3S0W9_9BURK</name>
<organism evidence="1 2">
    <name type="scientific">Parasutterella excrementihominis</name>
    <dbReference type="NCBI Taxonomy" id="487175"/>
    <lineage>
        <taxon>Bacteria</taxon>
        <taxon>Pseudomonadati</taxon>
        <taxon>Pseudomonadota</taxon>
        <taxon>Betaproteobacteria</taxon>
        <taxon>Burkholderiales</taxon>
        <taxon>Sutterellaceae</taxon>
        <taxon>Parasutterella</taxon>
    </lineage>
</organism>
<evidence type="ECO:0000313" key="1">
    <source>
        <dbReference type="EMBL" id="MTU43530.1"/>
    </source>
</evidence>
<dbReference type="RefSeq" id="WP_155165360.1">
    <property type="nucleotide sequence ID" value="NZ_CAPUXK010000010.1"/>
</dbReference>